<evidence type="ECO:0000313" key="2">
    <source>
        <dbReference type="Proteomes" id="UP000197208"/>
    </source>
</evidence>
<dbReference type="AlphaFoldDB" id="A0A2D0A7Y0"/>
<accession>A0A2D0A7Y0</accession>
<evidence type="ECO:0000313" key="1">
    <source>
        <dbReference type="EMBL" id="OWL96531.1"/>
    </source>
</evidence>
<protein>
    <recommendedName>
        <fullName evidence="3">N4-gp56 family major capsid protein</fullName>
    </recommendedName>
</protein>
<name>A0A2D0A7Y0_9DEIO</name>
<proteinExistence type="predicted"/>
<evidence type="ECO:0008006" key="3">
    <source>
        <dbReference type="Google" id="ProtNLM"/>
    </source>
</evidence>
<dbReference type="Proteomes" id="UP000197208">
    <property type="component" value="Unassembled WGS sequence"/>
</dbReference>
<gene>
    <name evidence="1" type="ORF">CBQ26_09140</name>
</gene>
<comment type="caution">
    <text evidence="1">The sequence shown here is derived from an EMBL/GenBank/DDBJ whole genome shotgun (WGS) entry which is preliminary data.</text>
</comment>
<keyword evidence="2" id="KW-1185">Reference proteome</keyword>
<dbReference type="SUPFAM" id="SSF56563">
    <property type="entry name" value="Major capsid protein gp5"/>
    <property type="match status" value="1"/>
</dbReference>
<reference evidence="1 2" key="1">
    <citation type="submission" date="2017-05" db="EMBL/GenBank/DDBJ databases">
        <title>De novo genome assembly of Deniococcus indicus strain DR1.</title>
        <authorList>
            <person name="Chauhan D."/>
            <person name="Yennamalli R.M."/>
            <person name="Priyadarshini R."/>
        </authorList>
    </citation>
    <scope>NUCLEOTIDE SEQUENCE [LARGE SCALE GENOMIC DNA]</scope>
    <source>
        <strain evidence="1 2">DR1</strain>
    </source>
</reference>
<dbReference type="EMBL" id="NHMK01000011">
    <property type="protein sequence ID" value="OWL96531.1"/>
    <property type="molecule type" value="Genomic_DNA"/>
</dbReference>
<sequence>MWSARILMYLERSFVFGSAFTNRNWEGEIRDAGNSVRILQIGAVTVSDYTGTLAAAEGLSDEALDLVVDQRKAFNFVVDDVDARQSILRIVDEGSKNAARAISDVRDRYAASFHSAIDVANTVGSDATPIIIGFGAGETKPYDAFLDLTQKLDESDVPTTDRRIVLPPWFIRALKTQFGDRASSLGDKITEAGMAGDIDGVTVYQSNNVANVAGAKYKIMAGLPVITWADQIVKTETYRPEAKFGTGVKGLHVYGAKLTHPKAMAVGTFSKGQLSK</sequence>
<organism evidence="1 2">
    <name type="scientific">Deinococcus indicus</name>
    <dbReference type="NCBI Taxonomy" id="223556"/>
    <lineage>
        <taxon>Bacteria</taxon>
        <taxon>Thermotogati</taxon>
        <taxon>Deinococcota</taxon>
        <taxon>Deinococci</taxon>
        <taxon>Deinococcales</taxon>
        <taxon>Deinococcaceae</taxon>
        <taxon>Deinococcus</taxon>
    </lineage>
</organism>